<protein>
    <submittedName>
        <fullName evidence="1">Uncharacterized protein</fullName>
    </submittedName>
</protein>
<reference evidence="1 2" key="1">
    <citation type="submission" date="2016-03" db="EMBL/GenBank/DDBJ databases">
        <authorList>
            <person name="Heylen K."/>
            <person name="De Vos P."/>
            <person name="Vekeman B."/>
        </authorList>
    </citation>
    <scope>NUCLEOTIDE SEQUENCE [LARGE SCALE GENOMIC DNA]</scope>
    <source>
        <strain evidence="1 2">R-49807</strain>
    </source>
</reference>
<organism evidence="1 2">
    <name type="scientific">Methylomonas koyamae</name>
    <dbReference type="NCBI Taxonomy" id="702114"/>
    <lineage>
        <taxon>Bacteria</taxon>
        <taxon>Pseudomonadati</taxon>
        <taxon>Pseudomonadota</taxon>
        <taxon>Gammaproteobacteria</taxon>
        <taxon>Methylococcales</taxon>
        <taxon>Methylococcaceae</taxon>
        <taxon>Methylomonas</taxon>
    </lineage>
</organism>
<keyword evidence="2" id="KW-1185">Reference proteome</keyword>
<proteinExistence type="predicted"/>
<dbReference type="InterPro" id="IPR011008">
    <property type="entry name" value="Dimeric_a/b-barrel"/>
</dbReference>
<evidence type="ECO:0000313" key="1">
    <source>
        <dbReference type="EMBL" id="OAI22353.1"/>
    </source>
</evidence>
<dbReference type="AlphaFoldDB" id="A0AA91D9T4"/>
<name>A0AA91D9T4_9GAMM</name>
<accession>A0AA91D9T4</accession>
<dbReference type="SUPFAM" id="SSF54909">
    <property type="entry name" value="Dimeric alpha+beta barrel"/>
    <property type="match status" value="1"/>
</dbReference>
<dbReference type="Proteomes" id="UP000077734">
    <property type="component" value="Unassembled WGS sequence"/>
</dbReference>
<evidence type="ECO:0000313" key="2">
    <source>
        <dbReference type="Proteomes" id="UP000077734"/>
    </source>
</evidence>
<comment type="caution">
    <text evidence="1">The sequence shown here is derived from an EMBL/GenBank/DDBJ whole genome shotgun (WGS) entry which is preliminary data.</text>
</comment>
<gene>
    <name evidence="1" type="ORF">A1356_19250</name>
</gene>
<sequence length="100" mass="11272">MADDGVERGLVGMFICASIQRQFYKLTSWMKENNFSPKFRDLRAQDPFSNRMVPDASDKFSIPTTGNPLTVTLQDFVVTKGTAFFLLPSLKGLKYLADID</sequence>
<dbReference type="EMBL" id="LUUL01000123">
    <property type="protein sequence ID" value="OAI22353.1"/>
    <property type="molecule type" value="Genomic_DNA"/>
</dbReference>